<dbReference type="RefSeq" id="WP_153385150.1">
    <property type="nucleotide sequence ID" value="NZ_VDFO01000034.1"/>
</dbReference>
<keyword evidence="6" id="KW-0694">RNA-binding</keyword>
<reference evidence="9 10" key="1">
    <citation type="journal article" date="2019" name="Syst. Appl. Microbiol.">
        <title>Polyphasic characterization of two novel Lactobacillus spp. isolated from blown salami packages: Description of Lactobacillus halodurans sp. nov. and Lactobacillus salsicarnum sp. nov.</title>
        <authorList>
            <person name="Schuster J.A."/>
            <person name="Klingl A."/>
            <person name="Vogel R.F."/>
            <person name="Ehrmann M.A."/>
        </authorList>
    </citation>
    <scope>NUCLEOTIDE SEQUENCE [LARGE SCALE GENOMIC DNA]</scope>
    <source>
        <strain evidence="8 9">TMW 1.1920</strain>
        <strain evidence="7 10">TMW 1.2172</strain>
    </source>
</reference>
<comment type="function">
    <text evidence="6">Forms part of the ribosomal stalk, playing a central role in the interaction of the ribosome with GTP-bound translation factors.</text>
</comment>
<dbReference type="GO" id="GO:0003735">
    <property type="term" value="F:structural constituent of ribosome"/>
    <property type="evidence" value="ECO:0007669"/>
    <property type="project" value="InterPro"/>
</dbReference>
<keyword evidence="3 6" id="KW-0687">Ribonucleoprotein</keyword>
<dbReference type="AlphaFoldDB" id="A0A5P0ZNQ7"/>
<evidence type="ECO:0000256" key="2">
    <source>
        <dbReference type="ARBA" id="ARBA00022980"/>
    </source>
</evidence>
<name>A0A5P0ZNQ7_9LACO</name>
<evidence type="ECO:0000313" key="7">
    <source>
        <dbReference type="EMBL" id="MQS75749.1"/>
    </source>
</evidence>
<organism evidence="7 10">
    <name type="scientific">Companilactobacillus halodurans</name>
    <dbReference type="NCBI Taxonomy" id="2584183"/>
    <lineage>
        <taxon>Bacteria</taxon>
        <taxon>Bacillati</taxon>
        <taxon>Bacillota</taxon>
        <taxon>Bacilli</taxon>
        <taxon>Lactobacillales</taxon>
        <taxon>Lactobacillaceae</taxon>
        <taxon>Companilactobacillus</taxon>
    </lineage>
</organism>
<comment type="caution">
    <text evidence="7">The sequence shown here is derived from an EMBL/GenBank/DDBJ whole genome shotgun (WGS) entry which is preliminary data.</text>
</comment>
<dbReference type="GO" id="GO:0070180">
    <property type="term" value="F:large ribosomal subunit rRNA binding"/>
    <property type="evidence" value="ECO:0007669"/>
    <property type="project" value="UniProtKB-UniRule"/>
</dbReference>
<dbReference type="CDD" id="cd05797">
    <property type="entry name" value="Ribosomal_L10"/>
    <property type="match status" value="1"/>
</dbReference>
<sequence length="170" mass="18231">MKQDVLAQKQAQVDAVAKQLTGAKSVIVVDYLGLTVEQATEMRAELREQNATMQVIKNTILRRAAEKAGVEGLEKFFVGPTAIAYSEEDPVGPAKVAAKFAKDVESVEIKGGIIEGKAASLDEIQELATLPDRDGMLSMLVSVLQAPVRDFAMVVKAVADKEDDGQEATN</sequence>
<keyword evidence="9" id="KW-1185">Reference proteome</keyword>
<keyword evidence="6" id="KW-0699">rRNA-binding</keyword>
<dbReference type="EMBL" id="VDFP01000007">
    <property type="protein sequence ID" value="MQS75749.1"/>
    <property type="molecule type" value="Genomic_DNA"/>
</dbReference>
<accession>A0A5P0ZNQ7</accession>
<dbReference type="Pfam" id="PF00466">
    <property type="entry name" value="Ribosomal_L10"/>
    <property type="match status" value="1"/>
</dbReference>
<dbReference type="InterPro" id="IPR022973">
    <property type="entry name" value="Ribosomal_uL10_bac"/>
</dbReference>
<dbReference type="HAMAP" id="MF_00362">
    <property type="entry name" value="Ribosomal_uL10"/>
    <property type="match status" value="1"/>
</dbReference>
<dbReference type="PANTHER" id="PTHR11560">
    <property type="entry name" value="39S RIBOSOMAL PROTEIN L10, MITOCHONDRIAL"/>
    <property type="match status" value="1"/>
</dbReference>
<dbReference type="Proteomes" id="UP000371423">
    <property type="component" value="Unassembled WGS sequence"/>
</dbReference>
<protein>
    <recommendedName>
        <fullName evidence="5 6">Large ribosomal subunit protein uL10</fullName>
    </recommendedName>
</protein>
<evidence type="ECO:0000256" key="5">
    <source>
        <dbReference type="ARBA" id="ARBA00035202"/>
    </source>
</evidence>
<evidence type="ECO:0000256" key="3">
    <source>
        <dbReference type="ARBA" id="ARBA00023274"/>
    </source>
</evidence>
<dbReference type="PROSITE" id="PS01109">
    <property type="entry name" value="RIBOSOMAL_L10"/>
    <property type="match status" value="1"/>
</dbReference>
<evidence type="ECO:0000256" key="6">
    <source>
        <dbReference type="HAMAP-Rule" id="MF_00362"/>
    </source>
</evidence>
<gene>
    <name evidence="6" type="primary">rplJ</name>
    <name evidence="8" type="ORF">FHL05_09200</name>
    <name evidence="7" type="ORF">FHL06_05025</name>
</gene>
<evidence type="ECO:0000313" key="8">
    <source>
        <dbReference type="EMBL" id="MQS98059.1"/>
    </source>
</evidence>
<dbReference type="NCBIfam" id="NF000955">
    <property type="entry name" value="PRK00099.1-1"/>
    <property type="match status" value="1"/>
</dbReference>
<dbReference type="Gene3D" id="3.30.70.1730">
    <property type="match status" value="1"/>
</dbReference>
<comment type="subunit">
    <text evidence="4 6">Part of the ribosomal stalk of the 50S ribosomal subunit. The N-terminus interacts with L11 and the large rRNA to form the base of the stalk. The C-terminus forms an elongated spine to which L12 dimers bind in a sequential fashion forming a multimeric L10(L12)X complex.</text>
</comment>
<dbReference type="InterPro" id="IPR047865">
    <property type="entry name" value="Ribosomal_uL10_bac_type"/>
</dbReference>
<evidence type="ECO:0000313" key="10">
    <source>
        <dbReference type="Proteomes" id="UP000414364"/>
    </source>
</evidence>
<dbReference type="SUPFAM" id="SSF160369">
    <property type="entry name" value="Ribosomal protein L10-like"/>
    <property type="match status" value="1"/>
</dbReference>
<dbReference type="EMBL" id="VDFO01000034">
    <property type="protein sequence ID" value="MQS98059.1"/>
    <property type="molecule type" value="Genomic_DNA"/>
</dbReference>
<evidence type="ECO:0000256" key="4">
    <source>
        <dbReference type="ARBA" id="ARBA00026025"/>
    </source>
</evidence>
<comment type="similarity">
    <text evidence="1 6">Belongs to the universal ribosomal protein uL10 family.</text>
</comment>
<dbReference type="InterPro" id="IPR043141">
    <property type="entry name" value="Ribosomal_uL10-like_sf"/>
</dbReference>
<dbReference type="GO" id="GO:0015934">
    <property type="term" value="C:large ribosomal subunit"/>
    <property type="evidence" value="ECO:0007669"/>
    <property type="project" value="InterPro"/>
</dbReference>
<evidence type="ECO:0000256" key="1">
    <source>
        <dbReference type="ARBA" id="ARBA00008889"/>
    </source>
</evidence>
<dbReference type="GO" id="GO:0006412">
    <property type="term" value="P:translation"/>
    <property type="evidence" value="ECO:0007669"/>
    <property type="project" value="UniProtKB-UniRule"/>
</dbReference>
<dbReference type="InterPro" id="IPR001790">
    <property type="entry name" value="Ribosomal_uL10"/>
</dbReference>
<dbReference type="Proteomes" id="UP000414364">
    <property type="component" value="Unassembled WGS sequence"/>
</dbReference>
<keyword evidence="2 6" id="KW-0689">Ribosomal protein</keyword>
<dbReference type="InterPro" id="IPR002363">
    <property type="entry name" value="Ribosomal_uL10_CS_bac"/>
</dbReference>
<dbReference type="OrthoDB" id="9808307at2"/>
<evidence type="ECO:0000313" key="9">
    <source>
        <dbReference type="Proteomes" id="UP000371423"/>
    </source>
</evidence>
<proteinExistence type="inferred from homology"/>